<dbReference type="GO" id="GO:0009055">
    <property type="term" value="F:electron transfer activity"/>
    <property type="evidence" value="ECO:0007669"/>
    <property type="project" value="InterPro"/>
</dbReference>
<reference evidence="9 10" key="1">
    <citation type="submission" date="2019-04" db="EMBL/GenBank/DDBJ databases">
        <title>Draft genome sequence of Youngimonas vesicularis.</title>
        <authorList>
            <person name="Hameed A."/>
        </authorList>
    </citation>
    <scope>NUCLEOTIDE SEQUENCE [LARGE SCALE GENOMIC DNA]</scope>
    <source>
        <strain evidence="9 10">CC-AMW-E</strain>
    </source>
</reference>
<dbReference type="RefSeq" id="WP_136339115.1">
    <property type="nucleotide sequence ID" value="NZ_SSMD01000004.1"/>
</dbReference>
<dbReference type="GO" id="GO:0020037">
    <property type="term" value="F:heme binding"/>
    <property type="evidence" value="ECO:0007669"/>
    <property type="project" value="InterPro"/>
</dbReference>
<evidence type="ECO:0000256" key="2">
    <source>
        <dbReference type="ARBA" id="ARBA00022617"/>
    </source>
</evidence>
<evidence type="ECO:0000256" key="3">
    <source>
        <dbReference type="ARBA" id="ARBA00022723"/>
    </source>
</evidence>
<evidence type="ECO:0000256" key="8">
    <source>
        <dbReference type="SAM" id="SignalP"/>
    </source>
</evidence>
<accession>A0A4S3M9E1</accession>
<dbReference type="AlphaFoldDB" id="A0A4S3M9E1"/>
<sequence length="144" mass="15151">MKIRYLTFVALIAASAALAHGGVKDPQVKARMDLMGSVKNNMAVLGDTAKGALAFDPDAVEQAKAALIENAAAIPAAFKSPATDPKSEALPAIWQNWDDFTAKAADMGRAVASVNVDSLESVQTGMRTIGQTCGACHKLYRMDN</sequence>
<comment type="PTM">
    <text evidence="7">Binds 1 heme group per subunit.</text>
</comment>
<feature type="binding site" description="covalent" evidence="7">
    <location>
        <position position="136"/>
    </location>
    <ligand>
        <name>heme c</name>
        <dbReference type="ChEBI" id="CHEBI:61717"/>
    </ligand>
</feature>
<comment type="caution">
    <text evidence="9">The sequence shown here is derived from an EMBL/GenBank/DDBJ whole genome shotgun (WGS) entry which is preliminary data.</text>
</comment>
<evidence type="ECO:0000256" key="1">
    <source>
        <dbReference type="ARBA" id="ARBA00022448"/>
    </source>
</evidence>
<feature type="signal peptide" evidence="8">
    <location>
        <begin position="1"/>
        <end position="21"/>
    </location>
</feature>
<feature type="binding site" description="axial binding residue" evidence="6">
    <location>
        <position position="137"/>
    </location>
    <ligand>
        <name>heme c</name>
        <dbReference type="ChEBI" id="CHEBI:61717"/>
    </ligand>
    <ligandPart>
        <name>Fe</name>
        <dbReference type="ChEBI" id="CHEBI:18248"/>
    </ligandPart>
</feature>
<name>A0A4S3M9E1_9RHOB</name>
<protein>
    <submittedName>
        <fullName evidence="9">Cytochrome c</fullName>
    </submittedName>
</protein>
<dbReference type="GO" id="GO:0005506">
    <property type="term" value="F:iron ion binding"/>
    <property type="evidence" value="ECO:0007669"/>
    <property type="project" value="InterPro"/>
</dbReference>
<keyword evidence="5 6" id="KW-0408">Iron</keyword>
<dbReference type="InterPro" id="IPR002321">
    <property type="entry name" value="Cyt_c_II"/>
</dbReference>
<dbReference type="InterPro" id="IPR010980">
    <property type="entry name" value="Cyt_c/b562"/>
</dbReference>
<dbReference type="Gene3D" id="1.20.120.10">
    <property type="entry name" value="Cytochrome c/b562"/>
    <property type="match status" value="1"/>
</dbReference>
<evidence type="ECO:0000256" key="4">
    <source>
        <dbReference type="ARBA" id="ARBA00022982"/>
    </source>
</evidence>
<evidence type="ECO:0000313" key="10">
    <source>
        <dbReference type="Proteomes" id="UP000306113"/>
    </source>
</evidence>
<keyword evidence="10" id="KW-1185">Reference proteome</keyword>
<keyword evidence="3 6" id="KW-0479">Metal-binding</keyword>
<proteinExistence type="predicted"/>
<evidence type="ECO:0000256" key="5">
    <source>
        <dbReference type="ARBA" id="ARBA00023004"/>
    </source>
</evidence>
<evidence type="ECO:0000256" key="6">
    <source>
        <dbReference type="PIRSR" id="PIRSR000027-1"/>
    </source>
</evidence>
<dbReference type="PROSITE" id="PS51009">
    <property type="entry name" value="CYTCII"/>
    <property type="match status" value="1"/>
</dbReference>
<dbReference type="GO" id="GO:0042597">
    <property type="term" value="C:periplasmic space"/>
    <property type="evidence" value="ECO:0007669"/>
    <property type="project" value="InterPro"/>
</dbReference>
<dbReference type="InterPro" id="IPR012127">
    <property type="entry name" value="Cyt_c_prime"/>
</dbReference>
<dbReference type="GO" id="GO:0022900">
    <property type="term" value="P:electron transport chain"/>
    <property type="evidence" value="ECO:0007669"/>
    <property type="project" value="InterPro"/>
</dbReference>
<feature type="chain" id="PRO_5020286458" evidence="8">
    <location>
        <begin position="22"/>
        <end position="144"/>
    </location>
</feature>
<dbReference type="OrthoDB" id="7596534at2"/>
<dbReference type="Pfam" id="PF01322">
    <property type="entry name" value="Cytochrom_C_2"/>
    <property type="match status" value="1"/>
</dbReference>
<keyword evidence="1" id="KW-0813">Transport</keyword>
<gene>
    <name evidence="9" type="ORF">E7681_09840</name>
</gene>
<evidence type="ECO:0000313" key="9">
    <source>
        <dbReference type="EMBL" id="THD73904.1"/>
    </source>
</evidence>
<dbReference type="Proteomes" id="UP000306113">
    <property type="component" value="Unassembled WGS sequence"/>
</dbReference>
<dbReference type="EMBL" id="SSMD01000004">
    <property type="protein sequence ID" value="THD73904.1"/>
    <property type="molecule type" value="Genomic_DNA"/>
</dbReference>
<organism evidence="9 10">
    <name type="scientific">Thalassobius vesicularis</name>
    <dbReference type="NCBI Taxonomy" id="1294297"/>
    <lineage>
        <taxon>Bacteria</taxon>
        <taxon>Pseudomonadati</taxon>
        <taxon>Pseudomonadota</taxon>
        <taxon>Alphaproteobacteria</taxon>
        <taxon>Rhodobacterales</taxon>
        <taxon>Roseobacteraceae</taxon>
        <taxon>Thalassovita</taxon>
    </lineage>
</organism>
<keyword evidence="2 7" id="KW-0349">Heme</keyword>
<feature type="binding site" description="covalent" evidence="7">
    <location>
        <position position="133"/>
    </location>
    <ligand>
        <name>heme c</name>
        <dbReference type="ChEBI" id="CHEBI:61717"/>
    </ligand>
</feature>
<keyword evidence="8" id="KW-0732">Signal</keyword>
<dbReference type="SUPFAM" id="SSF47175">
    <property type="entry name" value="Cytochromes"/>
    <property type="match status" value="1"/>
</dbReference>
<evidence type="ECO:0000256" key="7">
    <source>
        <dbReference type="PIRSR" id="PIRSR000027-2"/>
    </source>
</evidence>
<keyword evidence="4" id="KW-0249">Electron transport</keyword>
<dbReference type="PIRSF" id="PIRSF000027">
    <property type="entry name" value="Cytc_c_prime"/>
    <property type="match status" value="1"/>
</dbReference>